<proteinExistence type="predicted"/>
<accession>A0A0H1B3H0</accession>
<reference evidence="4" key="1">
    <citation type="journal article" date="2015" name="PLoS Genet.">
        <title>The dynamic genome and transcriptome of the human fungal pathogen Blastomyces and close relative Emmonsia.</title>
        <authorList>
            <person name="Munoz J.F."/>
            <person name="Gauthier G.M."/>
            <person name="Desjardins C.A."/>
            <person name="Gallo J.E."/>
            <person name="Holder J."/>
            <person name="Sullivan T.D."/>
            <person name="Marty A.J."/>
            <person name="Carmen J.C."/>
            <person name="Chen Z."/>
            <person name="Ding L."/>
            <person name="Gujja S."/>
            <person name="Magrini V."/>
            <person name="Misas E."/>
            <person name="Mitreva M."/>
            <person name="Priest M."/>
            <person name="Saif S."/>
            <person name="Whiston E.A."/>
            <person name="Young S."/>
            <person name="Zeng Q."/>
            <person name="Goldman W.E."/>
            <person name="Mardis E.R."/>
            <person name="Taylor J.W."/>
            <person name="McEwen J.G."/>
            <person name="Clay O.K."/>
            <person name="Klein B.S."/>
            <person name="Cuomo C.A."/>
        </authorList>
    </citation>
    <scope>NUCLEOTIDE SEQUENCE [LARGE SCALE GENOMIC DNA]</scope>
    <source>
        <strain evidence="4">UAMH 139</strain>
    </source>
</reference>
<sequence length="319" mass="34675">MRNGKAFLLAGILTAAVSVSPTLAQLGEDPPACNDSLITIATKEQVDFYSTCPRIDGAVSFSICNNFTGPFEVPNITYISGKFNAGYFGPKYSFSNRIDDGVTSISMPDLEELGGWLLLGYLKELTSVSFPKLHTIGVDMAIIGNSDLEKLEFPSLENITAGALIDGHFDEIHFPKLKHVRYLKIKSTGDLDCRALGRNLSSLVFHPESDTDVGKGFTCWTSDENNRFNSSEDNPPSGTNPNPDPHSSKQSGRSLSPRKNVCASPAVFQPPPTSKRADLRQLGPLVPGTRVSPTLPSSRRVRNDWPCFSSIWHGGPPMS</sequence>
<dbReference type="Proteomes" id="UP000053573">
    <property type="component" value="Unassembled WGS sequence"/>
</dbReference>
<keyword evidence="2" id="KW-0732">Signal</keyword>
<keyword evidence="4" id="KW-1185">Reference proteome</keyword>
<protein>
    <recommendedName>
        <fullName evidence="5">Receptor L-domain domain-containing protein</fullName>
    </recommendedName>
</protein>
<evidence type="ECO:0000313" key="4">
    <source>
        <dbReference type="Proteomes" id="UP000053573"/>
    </source>
</evidence>
<feature type="region of interest" description="Disordered" evidence="1">
    <location>
        <begin position="224"/>
        <end position="299"/>
    </location>
</feature>
<dbReference type="OrthoDB" id="536881at2759"/>
<dbReference type="EMBL" id="LDEV01003351">
    <property type="protein sequence ID" value="KLJ05984.1"/>
    <property type="molecule type" value="Genomic_DNA"/>
</dbReference>
<feature type="chain" id="PRO_5005199453" description="Receptor L-domain domain-containing protein" evidence="2">
    <location>
        <begin position="25"/>
        <end position="319"/>
    </location>
</feature>
<dbReference type="AlphaFoldDB" id="A0A0H1B3H0"/>
<evidence type="ECO:0008006" key="5">
    <source>
        <dbReference type="Google" id="ProtNLM"/>
    </source>
</evidence>
<comment type="caution">
    <text evidence="3">The sequence shown here is derived from an EMBL/GenBank/DDBJ whole genome shotgun (WGS) entry which is preliminary data.</text>
</comment>
<evidence type="ECO:0000256" key="1">
    <source>
        <dbReference type="SAM" id="MobiDB-lite"/>
    </source>
</evidence>
<name>A0A0H1B3H0_9EURO</name>
<dbReference type="Gene3D" id="3.80.20.20">
    <property type="entry name" value="Receptor L-domain"/>
    <property type="match status" value="1"/>
</dbReference>
<dbReference type="InterPro" id="IPR036941">
    <property type="entry name" value="Rcpt_L-dom_sf"/>
</dbReference>
<gene>
    <name evidence="3" type="ORF">EMPG_10597</name>
</gene>
<feature type="signal peptide" evidence="2">
    <location>
        <begin position="1"/>
        <end position="24"/>
    </location>
</feature>
<feature type="compositionally biased region" description="Polar residues" evidence="1">
    <location>
        <begin position="224"/>
        <end position="241"/>
    </location>
</feature>
<evidence type="ECO:0000313" key="3">
    <source>
        <dbReference type="EMBL" id="KLJ05984.1"/>
    </source>
</evidence>
<organism evidence="3 4">
    <name type="scientific">Blastomyces silverae</name>
    <dbReference type="NCBI Taxonomy" id="2060906"/>
    <lineage>
        <taxon>Eukaryota</taxon>
        <taxon>Fungi</taxon>
        <taxon>Dikarya</taxon>
        <taxon>Ascomycota</taxon>
        <taxon>Pezizomycotina</taxon>
        <taxon>Eurotiomycetes</taxon>
        <taxon>Eurotiomycetidae</taxon>
        <taxon>Onygenales</taxon>
        <taxon>Ajellomycetaceae</taxon>
        <taxon>Blastomyces</taxon>
    </lineage>
</organism>
<dbReference type="STRING" id="2060906.A0A0H1B3H0"/>
<dbReference type="SUPFAM" id="SSF52058">
    <property type="entry name" value="L domain-like"/>
    <property type="match status" value="1"/>
</dbReference>
<evidence type="ECO:0000256" key="2">
    <source>
        <dbReference type="SAM" id="SignalP"/>
    </source>
</evidence>